<dbReference type="InterPro" id="IPR004347">
    <property type="entry name" value="Pup_ligase/deamidase"/>
</dbReference>
<comment type="caution">
    <text evidence="1">The sequence shown here is derived from an EMBL/GenBank/DDBJ whole genome shotgun (WGS) entry which is preliminary data.</text>
</comment>
<keyword evidence="1" id="KW-0647">Proteasome</keyword>
<dbReference type="Pfam" id="PF03136">
    <property type="entry name" value="Pup_ligase"/>
    <property type="match status" value="1"/>
</dbReference>
<dbReference type="GO" id="GO:0000502">
    <property type="term" value="C:proteasome complex"/>
    <property type="evidence" value="ECO:0007669"/>
    <property type="project" value="UniProtKB-KW"/>
</dbReference>
<dbReference type="GO" id="GO:0019941">
    <property type="term" value="P:modification-dependent protein catabolic process"/>
    <property type="evidence" value="ECO:0007669"/>
    <property type="project" value="InterPro"/>
</dbReference>
<gene>
    <name evidence="1" type="ORF">HYR64_00335</name>
</gene>
<evidence type="ECO:0000313" key="2">
    <source>
        <dbReference type="Proteomes" id="UP000727962"/>
    </source>
</evidence>
<protein>
    <submittedName>
        <fullName evidence="1">Proteasome accessory factor PafA2 family protein</fullName>
    </submittedName>
</protein>
<sequence>MTEPILAGIETEYGLQIEGRSPDDQVDDAYEFVRAYPGPCWEGWDYRHESPRADLRGFRVDRLKVDPEDAKFDAGRRHGADREVRADRILANGARFYNDHGHPEYATPECFTLDELVRQDAAGEQAVLSAARRYRKETGRRARVYKNNTDFHGASYGTHESYLVPRDLGFERIFEAVLPMLVARQVLCGAGKVGSELGRACVYQMSQRADFFVEPASVETLYRRPVFNTRDEPHADPARWIRLHVICGDANRLASATKRKVGLVKLALTLAQHGIAPPWKIADPVFSFQAVSRDESYRFPVDLRGGDSSSAEAILESYFEAADGLEEPDSDLLWTSRTSRELLRELKSDWNRFRRHADWAAKRSMIETFLVAEGVDWTDSRLQSFDLEYANLDPEEGLFSALVEMGEVEPGVSAAIAAAALDEPPCDSTRAQARALAVTRFGDALRDASWGSLTFEIDSRREVVDLPPDLRPSPELAEIQDVVSFIKRLRGDK</sequence>
<dbReference type="GO" id="GO:0010498">
    <property type="term" value="P:proteasomal protein catabolic process"/>
    <property type="evidence" value="ECO:0007669"/>
    <property type="project" value="InterPro"/>
</dbReference>
<dbReference type="PANTHER" id="PTHR42307">
    <property type="entry name" value="PUP DEAMIDASE/DEPUPYLASE"/>
    <property type="match status" value="1"/>
</dbReference>
<dbReference type="Proteomes" id="UP000727962">
    <property type="component" value="Unassembled WGS sequence"/>
</dbReference>
<organism evidence="1 2">
    <name type="scientific">Fimbriimonas ginsengisoli</name>
    <dbReference type="NCBI Taxonomy" id="1005039"/>
    <lineage>
        <taxon>Bacteria</taxon>
        <taxon>Bacillati</taxon>
        <taxon>Armatimonadota</taxon>
        <taxon>Fimbriimonadia</taxon>
        <taxon>Fimbriimonadales</taxon>
        <taxon>Fimbriimonadaceae</taxon>
        <taxon>Fimbriimonas</taxon>
    </lineage>
</organism>
<evidence type="ECO:0000313" key="1">
    <source>
        <dbReference type="EMBL" id="MBI1755538.1"/>
    </source>
</evidence>
<dbReference type="PANTHER" id="PTHR42307:SF2">
    <property type="entry name" value="PUP DEAMIDASE_DEPUPYLASE"/>
    <property type="match status" value="1"/>
</dbReference>
<reference evidence="1" key="1">
    <citation type="submission" date="2020-07" db="EMBL/GenBank/DDBJ databases">
        <title>Huge and variable diversity of episymbiotic CPR bacteria and DPANN archaea in groundwater ecosystems.</title>
        <authorList>
            <person name="He C.Y."/>
            <person name="Keren R."/>
            <person name="Whittaker M."/>
            <person name="Farag I.F."/>
            <person name="Doudna J."/>
            <person name="Cate J.H.D."/>
            <person name="Banfield J.F."/>
        </authorList>
    </citation>
    <scope>NUCLEOTIDE SEQUENCE</scope>
    <source>
        <strain evidence="1">NC_groundwater_17_Pr7_B-0.1um_64_12</strain>
    </source>
</reference>
<dbReference type="AlphaFoldDB" id="A0A931LSW8"/>
<dbReference type="GO" id="GO:0070490">
    <property type="term" value="P:protein pupylation"/>
    <property type="evidence" value="ECO:0007669"/>
    <property type="project" value="TreeGrafter"/>
</dbReference>
<name>A0A931LSW8_FIMGI</name>
<dbReference type="EMBL" id="JACOSL010000003">
    <property type="protein sequence ID" value="MBI1755538.1"/>
    <property type="molecule type" value="Genomic_DNA"/>
</dbReference>
<accession>A0A931LSW8</accession>
<dbReference type="GO" id="GO:0005524">
    <property type="term" value="F:ATP binding"/>
    <property type="evidence" value="ECO:0007669"/>
    <property type="project" value="TreeGrafter"/>
</dbReference>
<proteinExistence type="predicted"/>